<dbReference type="Proteomes" id="UP000664265">
    <property type="component" value="Unassembled WGS sequence"/>
</dbReference>
<reference evidence="1 2" key="1">
    <citation type="submission" date="2021-01" db="EMBL/GenBank/DDBJ databases">
        <title>Prevotella A2931 sp. nov.</title>
        <authorList>
            <person name="Buhl M."/>
            <person name="Oberhettinger P."/>
        </authorList>
    </citation>
    <scope>NUCLEOTIDE SEQUENCE [LARGE SCALE GENOMIC DNA]</scope>
    <source>
        <strain evidence="1 2">A2931</strain>
    </source>
</reference>
<gene>
    <name evidence="1" type="ORF">JHU38_10670</name>
</gene>
<organism evidence="1 2">
    <name type="scientific">Prevotella illustrans</name>
    <dbReference type="NCBI Taxonomy" id="2800387"/>
    <lineage>
        <taxon>Bacteria</taxon>
        <taxon>Pseudomonadati</taxon>
        <taxon>Bacteroidota</taxon>
        <taxon>Bacteroidia</taxon>
        <taxon>Bacteroidales</taxon>
        <taxon>Prevotellaceae</taxon>
        <taxon>Prevotella</taxon>
    </lineage>
</organism>
<dbReference type="EMBL" id="JAERMS010000043">
    <property type="protein sequence ID" value="MBO1364221.1"/>
    <property type="molecule type" value="Genomic_DNA"/>
</dbReference>
<evidence type="ECO:0000313" key="1">
    <source>
        <dbReference type="EMBL" id="MBO1364221.1"/>
    </source>
</evidence>
<proteinExistence type="predicted"/>
<keyword evidence="2" id="KW-1185">Reference proteome</keyword>
<evidence type="ECO:0008006" key="3">
    <source>
        <dbReference type="Google" id="ProtNLM"/>
    </source>
</evidence>
<evidence type="ECO:0000313" key="2">
    <source>
        <dbReference type="Proteomes" id="UP000664265"/>
    </source>
</evidence>
<comment type="caution">
    <text evidence="1">The sequence shown here is derived from an EMBL/GenBank/DDBJ whole genome shotgun (WGS) entry which is preliminary data.</text>
</comment>
<dbReference type="PROSITE" id="PS51257">
    <property type="entry name" value="PROKAR_LIPOPROTEIN"/>
    <property type="match status" value="1"/>
</dbReference>
<sequence length="447" mass="50334">MKIMYRYIAGLMLATALVTGLTSCSGRHARDGRGTVAGESSMVDYTKKKPLRVKFYLERSGSMIAYDSPRGDGSFKAAIVTMLNNLPGKHNRLFVVNDGIYPYPKGIDQFVSDGNIFGTTKGIGNPSYTDFKKIFDNLLNKTGQGELSVLVTDMIYSVKTMVGVNPQKIFADAQGMVSSVFKENVKDKSLLVVQMQGSYNGPYYAYDAPAKGWNYDGKRPYYILVCGTNGSFRQLSQDERYAKFRDFEAMGGFQNEMLFTAYGHDNVFAPYCSFLMATKEIQGRFKPGREGGNGITKLVDMRPDRETGKLRLALAVDLAGMMMSETYLQDPKNYRVASDDQVTIREIRKVTERDRTPAEKKYIGQATHIMILEIDEIHHHQNVEISLKKAFPNWIASSSTDDDTNRQSGLFGKQTFGLKYLLKGIDEAYTRVSDQPYYFTLSLRFEK</sequence>
<protein>
    <recommendedName>
        <fullName evidence="3">Lipoprotein</fullName>
    </recommendedName>
</protein>
<name>A0ABS3M7Y3_9BACT</name>
<accession>A0ABS3M7Y3</accession>